<keyword evidence="5" id="KW-0998">Cell outer membrane</keyword>
<proteinExistence type="inferred from homology"/>
<reference evidence="9 10" key="1">
    <citation type="journal article" date="2020" name="Microbiol. Res.">
        <title>Flavobacterium pokkalii sp. nov., a novel plant growth promoting native rhizobacteria isolated from pokkali rice grown in coastal saline affected agricultural regions of southern India, Kerala.</title>
        <authorList>
            <person name="Menon R.R."/>
            <person name="Kumari S."/>
            <person name="Viver T."/>
            <person name="Rameshkumar N."/>
        </authorList>
    </citation>
    <scope>NUCLEOTIDE SEQUENCE [LARGE SCALE GENOMIC DNA]</scope>
    <source>
        <strain evidence="9 10">L1I52</strain>
    </source>
</reference>
<evidence type="ECO:0000256" key="3">
    <source>
        <dbReference type="ARBA" id="ARBA00022729"/>
    </source>
</evidence>
<sequence>MKKILYTLLFCNLFLLGCSSDFLDKAPISNANEENFYKSKEDIETGLWSAYNSLYTLYGPESLPSFYGELMSDNAYSDNAAGRIQDYEGFELHTMNIDNELVYNYWNNYYKAIYIVNNLIVNAEKLDFATRDALIGEAKFLRALYYFDMVRAWGDVPLVTTPLSVADSYAKGRTPKDQVYAQIIADLQFAAAKLPVKTSQRFVGAASQEAANTLLGKVYLTIGDKSKAAEALLKVYGKFSLVPYADLWDKTKKNGASSIFEIQYKGGISNPYSLYWAMFTPVDNRVVTAWGGGFNQVTDDLWNAYETGDPRRDISIQHGYTTPNNSFVDVKFTIKWKDATAPVAGLREASDNNFMVLRYADVLLMLTEATDDAKYLNEVRARVNLPAYGAIGYPAQYNTIALALEHEAQVEFACEFHRWFDLIRTGRAITVIKNSSKNITIETEDDLLLPIPFLVINQNPDVITQNEAYK</sequence>
<dbReference type="EMBL" id="NASZ01000002">
    <property type="protein sequence ID" value="MBD0724017.1"/>
    <property type="molecule type" value="Genomic_DNA"/>
</dbReference>
<organism evidence="9 10">
    <name type="scientific">Flavobacterium pokkalii</name>
    <dbReference type="NCBI Taxonomy" id="1940408"/>
    <lineage>
        <taxon>Bacteria</taxon>
        <taxon>Pseudomonadati</taxon>
        <taxon>Bacteroidota</taxon>
        <taxon>Flavobacteriia</taxon>
        <taxon>Flavobacteriales</taxon>
        <taxon>Flavobacteriaceae</taxon>
        <taxon>Flavobacterium</taxon>
    </lineage>
</organism>
<dbReference type="SUPFAM" id="SSF48452">
    <property type="entry name" value="TPR-like"/>
    <property type="match status" value="1"/>
</dbReference>
<dbReference type="Proteomes" id="UP000661715">
    <property type="component" value="Unassembled WGS sequence"/>
</dbReference>
<evidence type="ECO:0008006" key="11">
    <source>
        <dbReference type="Google" id="ProtNLM"/>
    </source>
</evidence>
<dbReference type="InterPro" id="IPR033985">
    <property type="entry name" value="SusD-like_N"/>
</dbReference>
<evidence type="ECO:0000259" key="8">
    <source>
        <dbReference type="Pfam" id="PF14322"/>
    </source>
</evidence>
<dbReference type="RefSeq" id="WP_188219579.1">
    <property type="nucleotide sequence ID" value="NZ_NASZ01000002.1"/>
</dbReference>
<feature type="domain" description="RagB/SusD" evidence="7">
    <location>
        <begin position="346"/>
        <end position="469"/>
    </location>
</feature>
<evidence type="ECO:0000256" key="6">
    <source>
        <dbReference type="SAM" id="SignalP"/>
    </source>
</evidence>
<dbReference type="InterPro" id="IPR012944">
    <property type="entry name" value="SusD_RagB_dom"/>
</dbReference>
<dbReference type="CDD" id="cd08977">
    <property type="entry name" value="SusD"/>
    <property type="match status" value="1"/>
</dbReference>
<dbReference type="PROSITE" id="PS51257">
    <property type="entry name" value="PROKAR_LIPOPROTEIN"/>
    <property type="match status" value="1"/>
</dbReference>
<evidence type="ECO:0000313" key="10">
    <source>
        <dbReference type="Proteomes" id="UP000661715"/>
    </source>
</evidence>
<evidence type="ECO:0000256" key="2">
    <source>
        <dbReference type="ARBA" id="ARBA00006275"/>
    </source>
</evidence>
<keyword evidence="10" id="KW-1185">Reference proteome</keyword>
<accession>A0ABR7UN69</accession>
<evidence type="ECO:0000256" key="4">
    <source>
        <dbReference type="ARBA" id="ARBA00023136"/>
    </source>
</evidence>
<dbReference type="Pfam" id="PF07980">
    <property type="entry name" value="SusD_RagB"/>
    <property type="match status" value="1"/>
</dbReference>
<comment type="subcellular location">
    <subcellularLocation>
        <location evidence="1">Cell outer membrane</location>
    </subcellularLocation>
</comment>
<name>A0ABR7UN69_9FLAO</name>
<feature type="chain" id="PRO_5046500907" description="RagB/SusD family nutrient uptake outer membrane protein" evidence="6">
    <location>
        <begin position="20"/>
        <end position="470"/>
    </location>
</feature>
<dbReference type="Gene3D" id="1.25.40.390">
    <property type="match status" value="1"/>
</dbReference>
<protein>
    <recommendedName>
        <fullName evidence="11">RagB/SusD family nutrient uptake outer membrane protein</fullName>
    </recommendedName>
</protein>
<comment type="similarity">
    <text evidence="2">Belongs to the SusD family.</text>
</comment>
<dbReference type="Pfam" id="PF14322">
    <property type="entry name" value="SusD-like_3"/>
    <property type="match status" value="1"/>
</dbReference>
<feature type="signal peptide" evidence="6">
    <location>
        <begin position="1"/>
        <end position="19"/>
    </location>
</feature>
<feature type="domain" description="SusD-like N-terminal" evidence="8">
    <location>
        <begin position="21"/>
        <end position="220"/>
    </location>
</feature>
<evidence type="ECO:0000313" key="9">
    <source>
        <dbReference type="EMBL" id="MBD0724017.1"/>
    </source>
</evidence>
<keyword evidence="3 6" id="KW-0732">Signal</keyword>
<comment type="caution">
    <text evidence="9">The sequence shown here is derived from an EMBL/GenBank/DDBJ whole genome shotgun (WGS) entry which is preliminary data.</text>
</comment>
<evidence type="ECO:0000256" key="5">
    <source>
        <dbReference type="ARBA" id="ARBA00023237"/>
    </source>
</evidence>
<keyword evidence="4" id="KW-0472">Membrane</keyword>
<evidence type="ECO:0000256" key="1">
    <source>
        <dbReference type="ARBA" id="ARBA00004442"/>
    </source>
</evidence>
<evidence type="ECO:0000259" key="7">
    <source>
        <dbReference type="Pfam" id="PF07980"/>
    </source>
</evidence>
<gene>
    <name evidence="9" type="ORF">B6A10_02375</name>
</gene>
<dbReference type="InterPro" id="IPR011990">
    <property type="entry name" value="TPR-like_helical_dom_sf"/>
</dbReference>